<dbReference type="RefSeq" id="WP_219779487.1">
    <property type="nucleotide sequence ID" value="NZ_JAHXPT010000006.1"/>
</dbReference>
<comment type="caution">
    <text evidence="2">The sequence shown here is derived from an EMBL/GenBank/DDBJ whole genome shotgun (WGS) entry which is preliminary data.</text>
</comment>
<keyword evidence="2" id="KW-0808">Transferase</keyword>
<evidence type="ECO:0000313" key="3">
    <source>
        <dbReference type="Proteomes" id="UP001519921"/>
    </source>
</evidence>
<proteinExistence type="predicted"/>
<protein>
    <submittedName>
        <fullName evidence="2">Glycosyltransferase</fullName>
        <ecNumber evidence="2">2.4.-.-</ecNumber>
    </submittedName>
</protein>
<dbReference type="InterPro" id="IPR001173">
    <property type="entry name" value="Glyco_trans_2-like"/>
</dbReference>
<accession>A0ABS7AQD9</accession>
<feature type="domain" description="Glycosyltransferase 2-like" evidence="1">
    <location>
        <begin position="11"/>
        <end position="134"/>
    </location>
</feature>
<dbReference type="EC" id="2.4.-.-" evidence="2"/>
<name>A0ABS7AQD9_9CLOT</name>
<organism evidence="2 3">
    <name type="scientific">Clostridium weizhouense</name>
    <dbReference type="NCBI Taxonomy" id="2859781"/>
    <lineage>
        <taxon>Bacteria</taxon>
        <taxon>Bacillati</taxon>
        <taxon>Bacillota</taxon>
        <taxon>Clostridia</taxon>
        <taxon>Eubacteriales</taxon>
        <taxon>Clostridiaceae</taxon>
        <taxon>Clostridium</taxon>
    </lineage>
</organism>
<sequence>MNNLLVSINCITYNHEEYIEDAIKSFLMQKTNFKFEILIHDDASIDRTQDIIRKYQRRYPDIIKPIFQIENQYSKGIKRIMHIYNDKRANGKYVALCEGDDYWTDPYKLQKQVDYMESNPSCSMCFHACEIVNINKKSTGKKIKPYSQNCISSIEDNIIIGGALSPTASIIYPKKLVEDMPEFYMDAHVGDYPLQMILASKGYVYYINEIMSAYRIGDKGSWTSRMYFNENGKLNAINNNNNNIKLLNEFNKYTKYKYSDSVGKKILIHYGNIALINGNLKKLKSKQYEDYYKNIETKEKIKLFAKYYWPNLCEKLAKIKRKTKLYM</sequence>
<dbReference type="PANTHER" id="PTHR22916:SF3">
    <property type="entry name" value="UDP-GLCNAC:BETAGAL BETA-1,3-N-ACETYLGLUCOSAMINYLTRANSFERASE-LIKE PROTEIN 1"/>
    <property type="match status" value="1"/>
</dbReference>
<evidence type="ECO:0000313" key="2">
    <source>
        <dbReference type="EMBL" id="MBW6410293.1"/>
    </source>
</evidence>
<keyword evidence="3" id="KW-1185">Reference proteome</keyword>
<dbReference type="PANTHER" id="PTHR22916">
    <property type="entry name" value="GLYCOSYLTRANSFERASE"/>
    <property type="match status" value="1"/>
</dbReference>
<evidence type="ECO:0000259" key="1">
    <source>
        <dbReference type="Pfam" id="PF00535"/>
    </source>
</evidence>
<dbReference type="Proteomes" id="UP001519921">
    <property type="component" value="Unassembled WGS sequence"/>
</dbReference>
<dbReference type="EMBL" id="JAHXPT010000006">
    <property type="protein sequence ID" value="MBW6410293.1"/>
    <property type="molecule type" value="Genomic_DNA"/>
</dbReference>
<gene>
    <name evidence="2" type="ORF">KYD98_09310</name>
</gene>
<dbReference type="InterPro" id="IPR029044">
    <property type="entry name" value="Nucleotide-diphossugar_trans"/>
</dbReference>
<dbReference type="Gene3D" id="3.90.550.10">
    <property type="entry name" value="Spore Coat Polysaccharide Biosynthesis Protein SpsA, Chain A"/>
    <property type="match status" value="1"/>
</dbReference>
<dbReference type="SUPFAM" id="SSF53448">
    <property type="entry name" value="Nucleotide-diphospho-sugar transferases"/>
    <property type="match status" value="1"/>
</dbReference>
<keyword evidence="2" id="KW-0328">Glycosyltransferase</keyword>
<reference evidence="2 3" key="1">
    <citation type="submission" date="2021-07" db="EMBL/GenBank/DDBJ databases">
        <title>Clostridium weizhouense sp. nov., an anaerobic bacterium isolated from activated sludge of Petroleum wastewater.</title>
        <authorList>
            <person name="Li Q."/>
        </authorList>
    </citation>
    <scope>NUCLEOTIDE SEQUENCE [LARGE SCALE GENOMIC DNA]</scope>
    <source>
        <strain evidence="2 3">YB-6</strain>
    </source>
</reference>
<dbReference type="Pfam" id="PF00535">
    <property type="entry name" value="Glycos_transf_2"/>
    <property type="match status" value="1"/>
</dbReference>
<dbReference type="GO" id="GO:0016757">
    <property type="term" value="F:glycosyltransferase activity"/>
    <property type="evidence" value="ECO:0007669"/>
    <property type="project" value="UniProtKB-KW"/>
</dbReference>